<keyword evidence="4" id="KW-0472">Membrane</keyword>
<feature type="domain" description="Zinc finger C3HC4 RING-type" evidence="5">
    <location>
        <begin position="110"/>
        <end position="140"/>
    </location>
</feature>
<reference evidence="6" key="2">
    <citation type="submission" date="2015-07" db="EMBL/GenBank/DDBJ databases">
        <authorList>
            <person name="Noorani M."/>
        </authorList>
    </citation>
    <scope>NUCLEOTIDE SEQUENCE</scope>
    <source>
        <strain evidence="6">Yugu1</strain>
    </source>
</reference>
<evidence type="ECO:0000256" key="2">
    <source>
        <dbReference type="ARBA" id="ARBA00022771"/>
    </source>
</evidence>
<keyword evidence="1" id="KW-0479">Metal-binding</keyword>
<evidence type="ECO:0000313" key="6">
    <source>
        <dbReference type="EMBL" id="RCV36216.1"/>
    </source>
</evidence>
<evidence type="ECO:0000256" key="3">
    <source>
        <dbReference type="ARBA" id="ARBA00022833"/>
    </source>
</evidence>
<sequence length="150" mass="16558">MVSPALIVVVECVLVSLVTIIAPIVLACCYGNTRNNEDQQQADGELPRWRRRCRSRWHPSPSPCWNAWRTLAARTPAASADPSASNDIDCSVSRGGLRDLPGPFRGRRPVQHHATLCRHEFRKACIAGWIMAYNTTCPLCRPSTAVDGCC</sequence>
<name>A0A368S1B9_SETIT</name>
<organism evidence="6">
    <name type="scientific">Setaria italica</name>
    <name type="common">Foxtail millet</name>
    <name type="synonym">Panicum italicum</name>
    <dbReference type="NCBI Taxonomy" id="4555"/>
    <lineage>
        <taxon>Eukaryota</taxon>
        <taxon>Viridiplantae</taxon>
        <taxon>Streptophyta</taxon>
        <taxon>Embryophyta</taxon>
        <taxon>Tracheophyta</taxon>
        <taxon>Spermatophyta</taxon>
        <taxon>Magnoliopsida</taxon>
        <taxon>Liliopsida</taxon>
        <taxon>Poales</taxon>
        <taxon>Poaceae</taxon>
        <taxon>PACMAD clade</taxon>
        <taxon>Panicoideae</taxon>
        <taxon>Panicodae</taxon>
        <taxon>Paniceae</taxon>
        <taxon>Cenchrinae</taxon>
        <taxon>Setaria</taxon>
    </lineage>
</organism>
<dbReference type="Gene3D" id="3.30.40.10">
    <property type="entry name" value="Zinc/RING finger domain, C3HC4 (zinc finger)"/>
    <property type="match status" value="1"/>
</dbReference>
<protein>
    <recommendedName>
        <fullName evidence="5">Zinc finger C3HC4 RING-type domain-containing protein</fullName>
    </recommendedName>
</protein>
<evidence type="ECO:0000256" key="4">
    <source>
        <dbReference type="SAM" id="Phobius"/>
    </source>
</evidence>
<dbReference type="GO" id="GO:0008270">
    <property type="term" value="F:zinc ion binding"/>
    <property type="evidence" value="ECO:0007669"/>
    <property type="project" value="UniProtKB-KW"/>
</dbReference>
<keyword evidence="4" id="KW-0812">Transmembrane</keyword>
<dbReference type="EMBL" id="CM003534">
    <property type="protein sequence ID" value="RCV36216.1"/>
    <property type="molecule type" value="Genomic_DNA"/>
</dbReference>
<dbReference type="InterPro" id="IPR013083">
    <property type="entry name" value="Znf_RING/FYVE/PHD"/>
</dbReference>
<dbReference type="SUPFAM" id="SSF57850">
    <property type="entry name" value="RING/U-box"/>
    <property type="match status" value="1"/>
</dbReference>
<dbReference type="CDD" id="cd16448">
    <property type="entry name" value="RING-H2"/>
    <property type="match status" value="1"/>
</dbReference>
<feature type="transmembrane region" description="Helical" evidence="4">
    <location>
        <begin position="6"/>
        <end position="30"/>
    </location>
</feature>
<keyword evidence="3" id="KW-0862">Zinc</keyword>
<evidence type="ECO:0000256" key="1">
    <source>
        <dbReference type="ARBA" id="ARBA00022723"/>
    </source>
</evidence>
<evidence type="ECO:0000259" key="5">
    <source>
        <dbReference type="Pfam" id="PF00097"/>
    </source>
</evidence>
<accession>A0A368S1B9</accession>
<keyword evidence="4" id="KW-1133">Transmembrane helix</keyword>
<keyword evidence="2" id="KW-0863">Zinc-finger</keyword>
<gene>
    <name evidence="6" type="ORF">SETIT_7G300400v2</name>
</gene>
<proteinExistence type="predicted"/>
<dbReference type="InterPro" id="IPR018957">
    <property type="entry name" value="Znf_C3HC4_RING-type"/>
</dbReference>
<reference evidence="6" key="1">
    <citation type="journal article" date="2012" name="Nat. Biotechnol.">
        <title>Reference genome sequence of the model plant Setaria.</title>
        <authorList>
            <person name="Bennetzen J.L."/>
            <person name="Schmutz J."/>
            <person name="Wang H."/>
            <person name="Percifield R."/>
            <person name="Hawkins J."/>
            <person name="Pontaroli A.C."/>
            <person name="Estep M."/>
            <person name="Feng L."/>
            <person name="Vaughn J.N."/>
            <person name="Grimwood J."/>
            <person name="Jenkins J."/>
            <person name="Barry K."/>
            <person name="Lindquist E."/>
            <person name="Hellsten U."/>
            <person name="Deshpande S."/>
            <person name="Wang X."/>
            <person name="Wu X."/>
            <person name="Mitros T."/>
            <person name="Triplett J."/>
            <person name="Yang X."/>
            <person name="Ye C.Y."/>
            <person name="Mauro-Herrera M."/>
            <person name="Wang L."/>
            <person name="Li P."/>
            <person name="Sharma M."/>
            <person name="Sharma R."/>
            <person name="Ronald P.C."/>
            <person name="Panaud O."/>
            <person name="Kellogg E.A."/>
            <person name="Brutnell T.P."/>
            <person name="Doust A.N."/>
            <person name="Tuskan G.A."/>
            <person name="Rokhsar D."/>
            <person name="Devos K.M."/>
        </authorList>
    </citation>
    <scope>NUCLEOTIDE SEQUENCE [LARGE SCALE GENOMIC DNA]</scope>
    <source>
        <strain evidence="6">Yugu1</strain>
    </source>
</reference>
<dbReference type="Pfam" id="PF00097">
    <property type="entry name" value="zf-C3HC4"/>
    <property type="match status" value="1"/>
</dbReference>
<dbReference type="AlphaFoldDB" id="A0A368S1B9"/>